<name>G8YUU5_PICSO</name>
<dbReference type="SUPFAM" id="SSF140111">
    <property type="entry name" value="Endosomal sorting complex assembly domain"/>
    <property type="match status" value="1"/>
</dbReference>
<evidence type="ECO:0000256" key="5">
    <source>
        <dbReference type="ARBA" id="ARBA00022927"/>
    </source>
</evidence>
<protein>
    <submittedName>
        <fullName evidence="9">Piso0_000216 protein</fullName>
    </submittedName>
</protein>
<evidence type="ECO:0000313" key="10">
    <source>
        <dbReference type="Proteomes" id="UP000005222"/>
    </source>
</evidence>
<dbReference type="Gene3D" id="1.10.287.660">
    <property type="entry name" value="Helix hairpin bin"/>
    <property type="match status" value="1"/>
</dbReference>
<dbReference type="GO" id="GO:0072666">
    <property type="term" value="P:establishment of protein localization to vacuole"/>
    <property type="evidence" value="ECO:0007669"/>
    <property type="project" value="UniProtKB-ARBA"/>
</dbReference>
<keyword evidence="4" id="KW-0967">Endosome</keyword>
<dbReference type="OMA" id="LYRWEEE"/>
<evidence type="ECO:0000256" key="7">
    <source>
        <dbReference type="SAM" id="MobiDB-lite"/>
    </source>
</evidence>
<dbReference type="PROSITE" id="PS51314">
    <property type="entry name" value="VPS37_C"/>
    <property type="match status" value="1"/>
</dbReference>
<reference evidence="9 10" key="1">
    <citation type="journal article" date="2012" name="G3 (Bethesda)">
        <title>Pichia sorbitophila, an interspecies yeast hybrid reveals early steps of genome resolution following polyploidization.</title>
        <authorList>
            <person name="Leh Louis V."/>
            <person name="Despons L."/>
            <person name="Friedrich A."/>
            <person name="Martin T."/>
            <person name="Durrens P."/>
            <person name="Casaregola S."/>
            <person name="Neuveglise C."/>
            <person name="Fairhead C."/>
            <person name="Marck C."/>
            <person name="Cruz J.A."/>
            <person name="Straub M.L."/>
            <person name="Kugler V."/>
            <person name="Sacerdot C."/>
            <person name="Uzunov Z."/>
            <person name="Thierry A."/>
            <person name="Weiss S."/>
            <person name="Bleykasten C."/>
            <person name="De Montigny J."/>
            <person name="Jacques N."/>
            <person name="Jung P."/>
            <person name="Lemaire M."/>
            <person name="Mallet S."/>
            <person name="Morel G."/>
            <person name="Richard G.F."/>
            <person name="Sarkar A."/>
            <person name="Savel G."/>
            <person name="Schacherer J."/>
            <person name="Seret M.L."/>
            <person name="Talla E."/>
            <person name="Samson G."/>
            <person name="Jubin C."/>
            <person name="Poulain J."/>
            <person name="Vacherie B."/>
            <person name="Barbe V."/>
            <person name="Pelletier E."/>
            <person name="Sherman D.J."/>
            <person name="Westhof E."/>
            <person name="Weissenbach J."/>
            <person name="Baret P.V."/>
            <person name="Wincker P."/>
            <person name="Gaillardin C."/>
            <person name="Dujon B."/>
            <person name="Souciet J.L."/>
        </authorList>
    </citation>
    <scope>NUCLEOTIDE SEQUENCE [LARGE SCALE GENOMIC DNA]</scope>
    <source>
        <strain evidence="10">ATCC MYA-4447 / BCRC 22081 / CBS 7064 / NBRC 10061 / NRRL Y-12695</strain>
    </source>
</reference>
<keyword evidence="3 6" id="KW-0813">Transport</keyword>
<gene>
    <name evidence="9" type="primary">Piso0_000216</name>
    <name evidence="9" type="ORF">GNLVRS01_PISO0A04488g</name>
</gene>
<organism evidence="9 10">
    <name type="scientific">Pichia sorbitophila (strain ATCC MYA-4447 / BCRC 22081 / CBS 7064 / NBRC 10061 / NRRL Y-12695)</name>
    <name type="common">Hybrid yeast</name>
    <dbReference type="NCBI Taxonomy" id="559304"/>
    <lineage>
        <taxon>Eukaryota</taxon>
        <taxon>Fungi</taxon>
        <taxon>Dikarya</taxon>
        <taxon>Ascomycota</taxon>
        <taxon>Saccharomycotina</taxon>
        <taxon>Pichiomycetes</taxon>
        <taxon>Debaryomycetaceae</taxon>
        <taxon>Millerozyma</taxon>
    </lineage>
</organism>
<dbReference type="InterPro" id="IPR037202">
    <property type="entry name" value="ESCRT_assembly_dom"/>
</dbReference>
<feature type="region of interest" description="Disordered" evidence="7">
    <location>
        <begin position="137"/>
        <end position="158"/>
    </location>
</feature>
<comment type="subcellular location">
    <subcellularLocation>
        <location evidence="1">Endosome</location>
    </subcellularLocation>
</comment>
<evidence type="ECO:0000256" key="4">
    <source>
        <dbReference type="ARBA" id="ARBA00022753"/>
    </source>
</evidence>
<feature type="compositionally biased region" description="Low complexity" evidence="7">
    <location>
        <begin position="143"/>
        <end position="158"/>
    </location>
</feature>
<comment type="similarity">
    <text evidence="2">Belongs to the VPS37 family.</text>
</comment>
<evidence type="ECO:0000256" key="3">
    <source>
        <dbReference type="ARBA" id="ARBA00022448"/>
    </source>
</evidence>
<evidence type="ECO:0000256" key="1">
    <source>
        <dbReference type="ARBA" id="ARBA00004177"/>
    </source>
</evidence>
<keyword evidence="10" id="KW-1185">Reference proteome</keyword>
<proteinExistence type="inferred from homology"/>
<evidence type="ECO:0000256" key="6">
    <source>
        <dbReference type="PROSITE-ProRule" id="PRU00646"/>
    </source>
</evidence>
<dbReference type="Pfam" id="PF07200">
    <property type="entry name" value="Mod_r"/>
    <property type="match status" value="1"/>
</dbReference>
<sequence>MSHRAKPLSTESLKALPLPRQLDILPPKLLEEFASSPDLLRGYIKSLPAYQETQKTVSEIRADQQKAFDSILQILDEYESTGDSIRQKLAELEALYPQFLSLQTTQYQLLAANFSRELLQRKYSALMHQTDAESRSLAHDLSSDGSVPSDSSTSDDGSLAARMAQFTAKRSIYHKRREKLLRWDEDRVAGFI</sequence>
<dbReference type="GO" id="GO:0043162">
    <property type="term" value="P:ubiquitin-dependent protein catabolic process via the multivesicular body sorting pathway"/>
    <property type="evidence" value="ECO:0007669"/>
    <property type="project" value="UniProtKB-ARBA"/>
</dbReference>
<dbReference type="GO" id="GO:0006886">
    <property type="term" value="P:intracellular protein transport"/>
    <property type="evidence" value="ECO:0007669"/>
    <property type="project" value="UniProtKB-ARBA"/>
</dbReference>
<accession>G8YUU5</accession>
<evidence type="ECO:0000313" key="9">
    <source>
        <dbReference type="EMBL" id="CCE72628.1"/>
    </source>
</evidence>
<dbReference type="OrthoDB" id="10260857at2759"/>
<dbReference type="InterPro" id="IPR009851">
    <property type="entry name" value="Mod_r"/>
</dbReference>
<evidence type="ECO:0000259" key="8">
    <source>
        <dbReference type="PROSITE" id="PS51314"/>
    </source>
</evidence>
<dbReference type="EMBL" id="FO082059">
    <property type="protein sequence ID" value="CCE72628.1"/>
    <property type="molecule type" value="Genomic_DNA"/>
</dbReference>
<evidence type="ECO:0000256" key="2">
    <source>
        <dbReference type="ARBA" id="ARBA00007617"/>
    </source>
</evidence>
<dbReference type="InterPro" id="IPR029012">
    <property type="entry name" value="Helix_hairpin_bin_sf"/>
</dbReference>
<dbReference type="InParanoid" id="G8YUU5"/>
<dbReference type="Proteomes" id="UP000005222">
    <property type="component" value="Chromosome A"/>
</dbReference>
<dbReference type="HOGENOM" id="CLU_1518435_0_0_1"/>
<feature type="domain" description="VPS37 C-terminal" evidence="8">
    <location>
        <begin position="99"/>
        <end position="192"/>
    </location>
</feature>
<dbReference type="STRING" id="559304.G8YUU5"/>
<dbReference type="GO" id="GO:0000813">
    <property type="term" value="C:ESCRT I complex"/>
    <property type="evidence" value="ECO:0007669"/>
    <property type="project" value="UniProtKB-ARBA"/>
</dbReference>
<dbReference type="AlphaFoldDB" id="G8YUU5"/>
<keyword evidence="5 6" id="KW-0653">Protein transport</keyword>
<dbReference type="eggNOG" id="ENOG502SBKC">
    <property type="taxonomic scope" value="Eukaryota"/>
</dbReference>